<keyword evidence="6 12" id="KW-0479">Metal-binding</keyword>
<dbReference type="InterPro" id="IPR050867">
    <property type="entry name" value="NiFe/NiFeSe_hydrgnase_LSU"/>
</dbReference>
<reference evidence="13 14" key="1">
    <citation type="submission" date="2024-04" db="EMBL/GenBank/DDBJ databases">
        <title>Novel species of the genus Ideonella isolated from streams.</title>
        <authorList>
            <person name="Lu H."/>
        </authorList>
    </citation>
    <scope>NUCLEOTIDE SEQUENCE [LARGE SCALE GENOMIC DNA]</scope>
    <source>
        <strain evidence="13 14">BYS139W</strain>
    </source>
</reference>
<comment type="subunit">
    <text evidence="4">Heterodimer of a large and a small subunit.</text>
</comment>
<dbReference type="PANTHER" id="PTHR42958">
    <property type="entry name" value="HYDROGENASE-2 LARGE CHAIN"/>
    <property type="match status" value="1"/>
</dbReference>
<dbReference type="SUPFAM" id="SSF56762">
    <property type="entry name" value="HydB/Nqo4-like"/>
    <property type="match status" value="1"/>
</dbReference>
<evidence type="ECO:0000256" key="9">
    <source>
        <dbReference type="ARBA" id="ARBA00040803"/>
    </source>
</evidence>
<dbReference type="RefSeq" id="WP_341373939.1">
    <property type="nucleotide sequence ID" value="NZ_JBBUTF010000007.1"/>
</dbReference>
<dbReference type="Proteomes" id="UP001368500">
    <property type="component" value="Unassembled WGS sequence"/>
</dbReference>
<dbReference type="Gene3D" id="1.10.645.10">
    <property type="entry name" value="Cytochrome-c3 Hydrogenase, chain B"/>
    <property type="match status" value="1"/>
</dbReference>
<evidence type="ECO:0000256" key="4">
    <source>
        <dbReference type="ARBA" id="ARBA00011771"/>
    </source>
</evidence>
<dbReference type="PANTHER" id="PTHR42958:SF2">
    <property type="entry name" value="UPTAKE HYDROGENASE LARGE SUBUNIT"/>
    <property type="match status" value="1"/>
</dbReference>
<dbReference type="InterPro" id="IPR001501">
    <property type="entry name" value="Ni-dep_hyd_lsu"/>
</dbReference>
<dbReference type="Pfam" id="PF00374">
    <property type="entry name" value="NiFeSe_Hases"/>
    <property type="match status" value="1"/>
</dbReference>
<gene>
    <name evidence="13" type="ORF">AACH11_09315</name>
</gene>
<comment type="function">
    <text evidence="8">This enzyme recycles the H(2) produced by nitrogenase to increase the production of ATP and to protect nitrogenase against inhibition or damage by O(2) under carbon- or phosphate-limited conditions.</text>
</comment>
<evidence type="ECO:0000256" key="5">
    <source>
        <dbReference type="ARBA" id="ARBA00022596"/>
    </source>
</evidence>
<name>A0ABU9B8E5_9BURK</name>
<comment type="subcellular location">
    <subcellularLocation>
        <location evidence="2">Cell envelope</location>
    </subcellularLocation>
</comment>
<evidence type="ECO:0000256" key="11">
    <source>
        <dbReference type="ARBA" id="ARBA00042683"/>
    </source>
</evidence>
<evidence type="ECO:0000313" key="14">
    <source>
        <dbReference type="Proteomes" id="UP001368500"/>
    </source>
</evidence>
<evidence type="ECO:0000256" key="2">
    <source>
        <dbReference type="ARBA" id="ARBA00004196"/>
    </source>
</evidence>
<evidence type="ECO:0000256" key="7">
    <source>
        <dbReference type="ARBA" id="ARBA00023002"/>
    </source>
</evidence>
<comment type="cofactor">
    <cofactor evidence="1">
        <name>Ni(2+)</name>
        <dbReference type="ChEBI" id="CHEBI:49786"/>
    </cofactor>
</comment>
<protein>
    <recommendedName>
        <fullName evidence="9">Uptake hydrogenase large subunit</fullName>
    </recommendedName>
    <alternativeName>
        <fullName evidence="11">Hydrogenlyase</fullName>
    </alternativeName>
    <alternativeName>
        <fullName evidence="10">Membrane-bound hydrogenase large subunit</fullName>
    </alternativeName>
</protein>
<dbReference type="InterPro" id="IPR018194">
    <property type="entry name" value="Ni-dep_hyd_lsu_Ni_BS"/>
</dbReference>
<dbReference type="PROSITE" id="PS00507">
    <property type="entry name" value="NI_HGENASE_L_1"/>
    <property type="match status" value="1"/>
</dbReference>
<evidence type="ECO:0000256" key="1">
    <source>
        <dbReference type="ARBA" id="ARBA00001967"/>
    </source>
</evidence>
<keyword evidence="7 12" id="KW-0560">Oxidoreductase</keyword>
<evidence type="ECO:0000256" key="12">
    <source>
        <dbReference type="RuleBase" id="RU003896"/>
    </source>
</evidence>
<dbReference type="InterPro" id="IPR029014">
    <property type="entry name" value="NiFe-Hase_large"/>
</dbReference>
<organism evidence="13 14">
    <name type="scientific">Pseudaquabacterium rugosum</name>
    <dbReference type="NCBI Taxonomy" id="2984194"/>
    <lineage>
        <taxon>Bacteria</taxon>
        <taxon>Pseudomonadati</taxon>
        <taxon>Pseudomonadota</taxon>
        <taxon>Betaproteobacteria</taxon>
        <taxon>Burkholderiales</taxon>
        <taxon>Sphaerotilaceae</taxon>
        <taxon>Pseudaquabacterium</taxon>
    </lineage>
</organism>
<comment type="caution">
    <text evidence="13">The sequence shown here is derived from an EMBL/GenBank/DDBJ whole genome shotgun (WGS) entry which is preliminary data.</text>
</comment>
<proteinExistence type="inferred from homology"/>
<evidence type="ECO:0000256" key="6">
    <source>
        <dbReference type="ARBA" id="ARBA00022723"/>
    </source>
</evidence>
<evidence type="ECO:0000313" key="13">
    <source>
        <dbReference type="EMBL" id="MEK8026156.1"/>
    </source>
</evidence>
<dbReference type="EMBL" id="JBBUTF010000007">
    <property type="protein sequence ID" value="MEK8026156.1"/>
    <property type="molecule type" value="Genomic_DNA"/>
</dbReference>
<evidence type="ECO:0000256" key="8">
    <source>
        <dbReference type="ARBA" id="ARBA00037655"/>
    </source>
</evidence>
<dbReference type="PROSITE" id="PS00508">
    <property type="entry name" value="NI_HGENASE_L_2"/>
    <property type="match status" value="1"/>
</dbReference>
<sequence length="619" mass="68815">MGVIDTQGFKLDDSGRRIVVDPVTRIEGHMRCEVNVDSNNVIRNAVSTGTMWRGLEVILKGRDPRDAWAFVERICGVCTGCHALTSVRAVEDALGIRIPKNAHLIREMMAKTLQVHDHAVHFYHLHALDWVDVVSALKADPKRTSELQHLVSPSHPLSSPGYFRDIQNRLKKFVESGQLGPFMNGYWGSKAYVLPPEANLMAVTHYLEALDLQKEWVKVHTIFGGKNPHPNYLVGGMPCAIKLDGDGAVGAPITMERLNFVEARIREMIEFNNNVYVPDVLAIGTLYKQAGWLYGGGLSATNVADYGTYEKVAYDPSTHQLPGGVILNGDWDKIHPIDPRDPEQVQEFVTHSWYQYGDETQGLHPWDGVTEPHYKPEGPKFKGTRTAIEQVDESAKYSWIKSPRWRGHAVEVGPLSRYILGYAHALKGNAHCQRVKEQIESSAAAINSAIPKALGLPETQYTAKQLLPTTIGRTLARALESQYCAEMMLDDYKALIANIKAGDTATANVEKWDPSTWPKEAKGVGTVAAPRGMLGHWIRIKDGRIENYQCVVPTTWNGSPRDHKGQIGAFEASLLNTPMVNPEQPVEILRTLHSFDPCLACSTHVMSEDGRELTTVKVR</sequence>
<comment type="similarity">
    <text evidence="3 12">Belongs to the [NiFe]/[NiFeSe] hydrogenase large subunit family.</text>
</comment>
<evidence type="ECO:0000256" key="3">
    <source>
        <dbReference type="ARBA" id="ARBA00009292"/>
    </source>
</evidence>
<keyword evidence="5 12" id="KW-0533">Nickel</keyword>
<keyword evidence="14" id="KW-1185">Reference proteome</keyword>
<accession>A0ABU9B8E5</accession>
<evidence type="ECO:0000256" key="10">
    <source>
        <dbReference type="ARBA" id="ARBA00041237"/>
    </source>
</evidence>